<organism evidence="2 3">
    <name type="scientific">Zestomonas carbonaria</name>
    <dbReference type="NCBI Taxonomy" id="2762745"/>
    <lineage>
        <taxon>Bacteria</taxon>
        <taxon>Pseudomonadati</taxon>
        <taxon>Pseudomonadota</taxon>
        <taxon>Gammaproteobacteria</taxon>
        <taxon>Pseudomonadales</taxon>
        <taxon>Pseudomonadaceae</taxon>
        <taxon>Zestomonas</taxon>
    </lineage>
</organism>
<feature type="region of interest" description="Disordered" evidence="1">
    <location>
        <begin position="39"/>
        <end position="75"/>
    </location>
</feature>
<dbReference type="PROSITE" id="PS51257">
    <property type="entry name" value="PROKAR_LIPOPROTEIN"/>
    <property type="match status" value="1"/>
</dbReference>
<dbReference type="InterPro" id="IPR038706">
    <property type="entry name" value="Type_VI_SciN-like_sf"/>
</dbReference>
<dbReference type="Pfam" id="PF12790">
    <property type="entry name" value="T6SS-SciN"/>
    <property type="match status" value="1"/>
</dbReference>
<dbReference type="Proteomes" id="UP000583387">
    <property type="component" value="Unassembled WGS sequence"/>
</dbReference>
<comment type="caution">
    <text evidence="2">The sequence shown here is derived from an EMBL/GenBank/DDBJ whole genome shotgun (WGS) entry which is preliminary data.</text>
</comment>
<dbReference type="AlphaFoldDB" id="A0A7U7IAD6"/>
<sequence length="303" mass="32964">MKARRPILLLLAGTLIGGCGLFGGEKEKAPPTQLSLSLYAAPDVNPNPASVQPEPTDATATPPGAAPVQQAGLGTGNEGPYRINLSGSSHVDLTEKLRALLEYMQQEGTGSSEYGKKPSLSLQFDPALQMPGKPSAHPAPDKSAWRPGVPFPIDTDQPPALGQYAEEMVDGLQERQNAFASREAATPITFKVLQLKDDSLFLSADHDMLTKNLKKALGKTYLDDDDYVLQPGQFKFIDYAEIDEKTHYLAVMANFHNQDGAVWKQVLRLEPTGHKYAVLVTLTDTQVAITDESYRQPKPRPTP</sequence>
<evidence type="ECO:0000256" key="1">
    <source>
        <dbReference type="SAM" id="MobiDB-lite"/>
    </source>
</evidence>
<feature type="compositionally biased region" description="Low complexity" evidence="1">
    <location>
        <begin position="52"/>
        <end position="72"/>
    </location>
</feature>
<dbReference type="PANTHER" id="PTHR37625:SF5">
    <property type="entry name" value="LIPOPROTEIN"/>
    <property type="match status" value="1"/>
</dbReference>
<dbReference type="PANTHER" id="PTHR37625">
    <property type="entry name" value="OUTER MEMBRANE LIPOPROTEIN-RELATED"/>
    <property type="match status" value="1"/>
</dbReference>
<evidence type="ECO:0008006" key="4">
    <source>
        <dbReference type="Google" id="ProtNLM"/>
    </source>
</evidence>
<keyword evidence="3" id="KW-1185">Reference proteome</keyword>
<evidence type="ECO:0000313" key="3">
    <source>
        <dbReference type="Proteomes" id="UP000583387"/>
    </source>
</evidence>
<evidence type="ECO:0000313" key="2">
    <source>
        <dbReference type="EMBL" id="CAD5109359.1"/>
    </source>
</evidence>
<dbReference type="NCBIfam" id="TIGR03352">
    <property type="entry name" value="VI_chp_3"/>
    <property type="match status" value="1"/>
</dbReference>
<dbReference type="InterPro" id="IPR017734">
    <property type="entry name" value="T6SS_SciN"/>
</dbReference>
<dbReference type="EMBL" id="CAJFCI010000074">
    <property type="protein sequence ID" value="CAD5109359.1"/>
    <property type="molecule type" value="Genomic_DNA"/>
</dbReference>
<accession>A0A7U7IAD6</accession>
<reference evidence="2 3" key="1">
    <citation type="submission" date="2020-08" db="EMBL/GenBank/DDBJ databases">
        <authorList>
            <person name="Criscuolo A."/>
        </authorList>
    </citation>
    <scope>NUCLEOTIDE SEQUENCE [LARGE SCALE GENOMIC DNA]</scope>
    <source>
        <strain evidence="2">CIP111764</strain>
    </source>
</reference>
<dbReference type="Gene3D" id="2.60.40.4150">
    <property type="entry name" value="Type VI secretion system, lipoprotein SciN"/>
    <property type="match status" value="1"/>
</dbReference>
<dbReference type="RefSeq" id="WP_187672675.1">
    <property type="nucleotide sequence ID" value="NZ_CAJFCI010000074.1"/>
</dbReference>
<gene>
    <name evidence="2" type="ORF">PSEWESI4_03656</name>
</gene>
<name>A0A7U7IAD6_9GAMM</name>
<protein>
    <recommendedName>
        <fullName evidence="4">Type VI secretion system lipoprotein TssJ</fullName>
    </recommendedName>
</protein>
<proteinExistence type="predicted"/>